<comment type="caution">
    <text evidence="1">The sequence shown here is derived from an EMBL/GenBank/DDBJ whole genome shotgun (WGS) entry which is preliminary data.</text>
</comment>
<keyword evidence="2" id="KW-1185">Reference proteome</keyword>
<reference evidence="1 2" key="1">
    <citation type="journal article" date="2023" name="Microb. Genom.">
        <title>Mesoterricola silvestris gen. nov., sp. nov., Mesoterricola sediminis sp. nov., Geothrix oryzae sp. nov., Geothrix edaphica sp. nov., Geothrix rubra sp. nov., and Geothrix limicola sp. nov., six novel members of Acidobacteriota isolated from soils.</title>
        <authorList>
            <person name="Weisberg A.J."/>
            <person name="Pearce E."/>
            <person name="Kramer C.G."/>
            <person name="Chang J.H."/>
            <person name="Clarke C.R."/>
        </authorList>
    </citation>
    <scope>NUCLEOTIDE SEQUENCE [LARGE SCALE GENOMIC DNA]</scope>
    <source>
        <strain evidence="1 2">NB05-1H</strain>
    </source>
</reference>
<dbReference type="Proteomes" id="UP001272987">
    <property type="component" value="Unassembled WGS sequence"/>
</dbReference>
<proteinExistence type="predicted"/>
<dbReference type="EMBL" id="JARAWP010000011">
    <property type="protein sequence ID" value="MDX3020030.1"/>
    <property type="molecule type" value="Genomic_DNA"/>
</dbReference>
<gene>
    <name evidence="1" type="ORF">PV666_19380</name>
</gene>
<name>A0ABU4LWD2_9ACTN</name>
<evidence type="ECO:0000313" key="2">
    <source>
        <dbReference type="Proteomes" id="UP001272987"/>
    </source>
</evidence>
<sequence length="45" mass="4950">MTSEAVAERVTRACVEAVDRGVDKTVAIGAIERALVREYRSHYGI</sequence>
<evidence type="ECO:0000313" key="1">
    <source>
        <dbReference type="EMBL" id="MDX3020030.1"/>
    </source>
</evidence>
<accession>A0ABU4LWD2</accession>
<protein>
    <submittedName>
        <fullName evidence="1">Uncharacterized protein</fullName>
    </submittedName>
</protein>
<organism evidence="1 2">
    <name type="scientific">Streptomyces acidiscabies</name>
    <dbReference type="NCBI Taxonomy" id="42234"/>
    <lineage>
        <taxon>Bacteria</taxon>
        <taxon>Bacillati</taxon>
        <taxon>Actinomycetota</taxon>
        <taxon>Actinomycetes</taxon>
        <taxon>Kitasatosporales</taxon>
        <taxon>Streptomycetaceae</taxon>
        <taxon>Streptomyces</taxon>
    </lineage>
</organism>